<feature type="compositionally biased region" description="Polar residues" evidence="3">
    <location>
        <begin position="197"/>
        <end position="209"/>
    </location>
</feature>
<dbReference type="Proteomes" id="UP001390339">
    <property type="component" value="Unassembled WGS sequence"/>
</dbReference>
<dbReference type="Pfam" id="PF06428">
    <property type="entry name" value="Sec2p"/>
    <property type="match status" value="1"/>
</dbReference>
<protein>
    <submittedName>
        <fullName evidence="5">TFIID and SAGA subunit TAF61</fullName>
    </submittedName>
</protein>
<dbReference type="Gene3D" id="6.10.140.910">
    <property type="match status" value="1"/>
</dbReference>
<feature type="compositionally biased region" description="Low complexity" evidence="3">
    <location>
        <begin position="210"/>
        <end position="231"/>
    </location>
</feature>
<dbReference type="EMBL" id="JAPCWZ010000007">
    <property type="protein sequence ID" value="KAK8856471.1"/>
    <property type="molecule type" value="Genomic_DNA"/>
</dbReference>
<feature type="coiled-coil region" evidence="2">
    <location>
        <begin position="81"/>
        <end position="108"/>
    </location>
</feature>
<evidence type="ECO:0000256" key="2">
    <source>
        <dbReference type="SAM" id="Coils"/>
    </source>
</evidence>
<feature type="domain" description="GDP/GTP exchange factor Sec2 N-terminal" evidence="4">
    <location>
        <begin position="261"/>
        <end position="338"/>
    </location>
</feature>
<evidence type="ECO:0000256" key="1">
    <source>
        <dbReference type="ARBA" id="ARBA00023054"/>
    </source>
</evidence>
<accession>A0ABR2I2N9</accession>
<name>A0ABR2I2N9_9PEZI</name>
<dbReference type="SUPFAM" id="SSF144284">
    <property type="entry name" value="Sec2 N-terminal region"/>
    <property type="match status" value="1"/>
</dbReference>
<feature type="compositionally biased region" description="Low complexity" evidence="3">
    <location>
        <begin position="240"/>
        <end position="250"/>
    </location>
</feature>
<organism evidence="5 6">
    <name type="scientific">Apiospora arundinis</name>
    <dbReference type="NCBI Taxonomy" id="335852"/>
    <lineage>
        <taxon>Eukaryota</taxon>
        <taxon>Fungi</taxon>
        <taxon>Dikarya</taxon>
        <taxon>Ascomycota</taxon>
        <taxon>Pezizomycotina</taxon>
        <taxon>Sordariomycetes</taxon>
        <taxon>Xylariomycetidae</taxon>
        <taxon>Amphisphaeriales</taxon>
        <taxon>Apiosporaceae</taxon>
        <taxon>Apiospora</taxon>
    </lineage>
</organism>
<reference evidence="5 6" key="1">
    <citation type="journal article" date="2024" name="IMA Fungus">
        <title>Apiospora arundinis, a panoply of carbohydrate-active enzymes and secondary metabolites.</title>
        <authorList>
            <person name="Sorensen T."/>
            <person name="Petersen C."/>
            <person name="Muurmann A.T."/>
            <person name="Christiansen J.V."/>
            <person name="Brundto M.L."/>
            <person name="Overgaard C.K."/>
            <person name="Boysen A.T."/>
            <person name="Wollenberg R.D."/>
            <person name="Larsen T.O."/>
            <person name="Sorensen J.L."/>
            <person name="Nielsen K.L."/>
            <person name="Sondergaard T.E."/>
        </authorList>
    </citation>
    <scope>NUCLEOTIDE SEQUENCE [LARGE SCALE GENOMIC DNA]</scope>
    <source>
        <strain evidence="5 6">AAU 773</strain>
    </source>
</reference>
<keyword evidence="6" id="KW-1185">Reference proteome</keyword>
<comment type="caution">
    <text evidence="5">The sequence shown here is derived from an EMBL/GenBank/DDBJ whole genome shotgun (WGS) entry which is preliminary data.</text>
</comment>
<feature type="region of interest" description="Disordered" evidence="3">
    <location>
        <begin position="197"/>
        <end position="263"/>
    </location>
</feature>
<feature type="region of interest" description="Disordered" evidence="3">
    <location>
        <begin position="1"/>
        <end position="60"/>
    </location>
</feature>
<sequence>MSKVMTMTLPPTPPTMMKTHSTSNTTTTTTASTTNPSTPTRPRSTTTTIKGRPRSRSTSPCCPHCGNALPFLSVSDPHTALLEAQKQIADLEAQVHLLNKKATAAVDRWADYEDELSRLRAASMSSTAPTMTTTTTSSARPLSAGPGTMNGLGIMSPGSAAKYGNANSRPSTAITEAPSPRASGFFGGSVAQAASSRISQLLSPRKSTPNLAANNSNNNNNNHQSLTQQQTAYTRASFMSSVTSNSNSTSLHPNPLPSPTPSAEDLMEALTREQSLRQAAEGKLNETSREVEELSVTLFEQANEMVASERRARAQLEERVGVLERREDEKRGRLERLEGSVARIERISRILGEDDNENGQGNGRSGGLAPR</sequence>
<dbReference type="InterPro" id="IPR009449">
    <property type="entry name" value="Sec2_N"/>
</dbReference>
<proteinExistence type="predicted"/>
<feature type="region of interest" description="Disordered" evidence="3">
    <location>
        <begin position="348"/>
        <end position="371"/>
    </location>
</feature>
<dbReference type="InterPro" id="IPR040351">
    <property type="entry name" value="RAB3IL/RAB3IP/Sec2"/>
</dbReference>
<dbReference type="PANTHER" id="PTHR14430">
    <property type="entry name" value="RABIN3-RELATED"/>
    <property type="match status" value="1"/>
</dbReference>
<feature type="region of interest" description="Disordered" evidence="3">
    <location>
        <begin position="124"/>
        <end position="144"/>
    </location>
</feature>
<keyword evidence="1 2" id="KW-0175">Coiled coil</keyword>
<gene>
    <name evidence="5" type="ORF">PGQ11_012383</name>
</gene>
<feature type="compositionally biased region" description="Low complexity" evidence="3">
    <location>
        <begin position="1"/>
        <end position="48"/>
    </location>
</feature>
<feature type="coiled-coil region" evidence="2">
    <location>
        <begin position="270"/>
        <end position="333"/>
    </location>
</feature>
<evidence type="ECO:0000259" key="4">
    <source>
        <dbReference type="Pfam" id="PF06428"/>
    </source>
</evidence>
<evidence type="ECO:0000313" key="5">
    <source>
        <dbReference type="EMBL" id="KAK8856471.1"/>
    </source>
</evidence>
<evidence type="ECO:0000313" key="6">
    <source>
        <dbReference type="Proteomes" id="UP001390339"/>
    </source>
</evidence>
<evidence type="ECO:0000256" key="3">
    <source>
        <dbReference type="SAM" id="MobiDB-lite"/>
    </source>
</evidence>
<dbReference type="PANTHER" id="PTHR14430:SF4">
    <property type="entry name" value="GDP_GTP EXCHANGE FACTOR SEC2 N-TERMINAL DOMAIN-CONTAINING PROTEIN"/>
    <property type="match status" value="1"/>
</dbReference>
<feature type="compositionally biased region" description="Gly residues" evidence="3">
    <location>
        <begin position="360"/>
        <end position="371"/>
    </location>
</feature>